<evidence type="ECO:0000313" key="1">
    <source>
        <dbReference type="EMBL" id="SEI97630.1"/>
    </source>
</evidence>
<accession>A0A1H6VAF3</accession>
<dbReference type="Proteomes" id="UP000198564">
    <property type="component" value="Unassembled WGS sequence"/>
</dbReference>
<dbReference type="EMBL" id="FNYW01000041">
    <property type="protein sequence ID" value="SEI97630.1"/>
    <property type="molecule type" value="Genomic_DNA"/>
</dbReference>
<sequence length="66" mass="7353">MYINYGLNDEKKGWVAAWHEDATQAGSYVLTLQTSTGAVIHAIEKQLSEEQIDELMRTVPKDSTGI</sequence>
<dbReference type="AlphaFoldDB" id="A0A1H6VAF3"/>
<organism evidence="1 2">
    <name type="scientific">Alkalibacterium gilvum</name>
    <dbReference type="NCBI Taxonomy" id="1130080"/>
    <lineage>
        <taxon>Bacteria</taxon>
        <taxon>Bacillati</taxon>
        <taxon>Bacillota</taxon>
        <taxon>Bacilli</taxon>
        <taxon>Lactobacillales</taxon>
        <taxon>Carnobacteriaceae</taxon>
        <taxon>Alkalibacterium</taxon>
    </lineage>
</organism>
<protein>
    <submittedName>
        <fullName evidence="1">Uncharacterized protein</fullName>
    </submittedName>
</protein>
<dbReference type="STRING" id="1130080.SAMN04488113_1415"/>
<keyword evidence="2" id="KW-1185">Reference proteome</keyword>
<gene>
    <name evidence="1" type="ORF">SAMN04488113_1415</name>
</gene>
<reference evidence="2" key="1">
    <citation type="submission" date="2016-10" db="EMBL/GenBank/DDBJ databases">
        <authorList>
            <person name="Varghese N."/>
            <person name="Submissions S."/>
        </authorList>
    </citation>
    <scope>NUCLEOTIDE SEQUENCE [LARGE SCALE GENOMIC DNA]</scope>
    <source>
        <strain evidence="2">DSM 25751</strain>
    </source>
</reference>
<proteinExistence type="predicted"/>
<evidence type="ECO:0000313" key="2">
    <source>
        <dbReference type="Proteomes" id="UP000198564"/>
    </source>
</evidence>
<name>A0A1H6VAF3_9LACT</name>